<evidence type="ECO:0000313" key="2">
    <source>
        <dbReference type="EMBL" id="KAF2432895.1"/>
    </source>
</evidence>
<organism evidence="2 3">
    <name type="scientific">Tothia fuscella</name>
    <dbReference type="NCBI Taxonomy" id="1048955"/>
    <lineage>
        <taxon>Eukaryota</taxon>
        <taxon>Fungi</taxon>
        <taxon>Dikarya</taxon>
        <taxon>Ascomycota</taxon>
        <taxon>Pezizomycotina</taxon>
        <taxon>Dothideomycetes</taxon>
        <taxon>Pleosporomycetidae</taxon>
        <taxon>Venturiales</taxon>
        <taxon>Cylindrosympodiaceae</taxon>
        <taxon>Tothia</taxon>
    </lineage>
</organism>
<feature type="region of interest" description="Disordered" evidence="1">
    <location>
        <begin position="63"/>
        <end position="126"/>
    </location>
</feature>
<evidence type="ECO:0000313" key="3">
    <source>
        <dbReference type="Proteomes" id="UP000800235"/>
    </source>
</evidence>
<dbReference type="EMBL" id="MU007023">
    <property type="protein sequence ID" value="KAF2432895.1"/>
    <property type="molecule type" value="Genomic_DNA"/>
</dbReference>
<sequence length="344" mass="38002">MHSPESSYQSSSDSDDKHSNSLLYTLLPKLVRSRICRIPSIRKSFHQYSKSYSYNYGDDSCSEGTKSLEDLSTPPPEYRSRVSLSEPVSDGEIFDEEVRERPGSSSSSASRSKSSRSRGGNGSADDIKWTYGSQGISLLNIAADEDAQLSSRRRNSASAAQSTLSRQLYIHGLTYLLRGLPTHLTTEEKISIWSSVPSEVHELSKASDLIRTSEHQMDDSVDQPSILHQILAACVVRIFLTCQILLPYLKVFLRAVFSYERQHRVSERVLSSSMTTVEGMMKNGAQMGDTICRMNDGKVGQAINDAMVYWVKGVTGGIHEGVAEGLVILGVGNTGRGKYTIDKR</sequence>
<keyword evidence="3" id="KW-1185">Reference proteome</keyword>
<reference evidence="2" key="1">
    <citation type="journal article" date="2020" name="Stud. Mycol.">
        <title>101 Dothideomycetes genomes: a test case for predicting lifestyles and emergence of pathogens.</title>
        <authorList>
            <person name="Haridas S."/>
            <person name="Albert R."/>
            <person name="Binder M."/>
            <person name="Bloem J."/>
            <person name="Labutti K."/>
            <person name="Salamov A."/>
            <person name="Andreopoulos B."/>
            <person name="Baker S."/>
            <person name="Barry K."/>
            <person name="Bills G."/>
            <person name="Bluhm B."/>
            <person name="Cannon C."/>
            <person name="Castanera R."/>
            <person name="Culley D."/>
            <person name="Daum C."/>
            <person name="Ezra D."/>
            <person name="Gonzalez J."/>
            <person name="Henrissat B."/>
            <person name="Kuo A."/>
            <person name="Liang C."/>
            <person name="Lipzen A."/>
            <person name="Lutzoni F."/>
            <person name="Magnuson J."/>
            <person name="Mondo S."/>
            <person name="Nolan M."/>
            <person name="Ohm R."/>
            <person name="Pangilinan J."/>
            <person name="Park H.-J."/>
            <person name="Ramirez L."/>
            <person name="Alfaro M."/>
            <person name="Sun H."/>
            <person name="Tritt A."/>
            <person name="Yoshinaga Y."/>
            <person name="Zwiers L.-H."/>
            <person name="Turgeon B."/>
            <person name="Goodwin S."/>
            <person name="Spatafora J."/>
            <person name="Crous P."/>
            <person name="Grigoriev I."/>
        </authorList>
    </citation>
    <scope>NUCLEOTIDE SEQUENCE</scope>
    <source>
        <strain evidence="2">CBS 130266</strain>
    </source>
</reference>
<feature type="compositionally biased region" description="Low complexity" evidence="1">
    <location>
        <begin position="103"/>
        <end position="112"/>
    </location>
</feature>
<evidence type="ECO:0000256" key="1">
    <source>
        <dbReference type="SAM" id="MobiDB-lite"/>
    </source>
</evidence>
<comment type="caution">
    <text evidence="2">The sequence shown here is derived from an EMBL/GenBank/DDBJ whole genome shotgun (WGS) entry which is preliminary data.</text>
</comment>
<proteinExistence type="predicted"/>
<accession>A0A9P4NV70</accession>
<gene>
    <name evidence="2" type="ORF">EJ08DRAFT_629658</name>
</gene>
<dbReference type="AlphaFoldDB" id="A0A9P4NV70"/>
<dbReference type="OrthoDB" id="190201at2759"/>
<name>A0A9P4NV70_9PEZI</name>
<protein>
    <submittedName>
        <fullName evidence="2">Uncharacterized protein</fullName>
    </submittedName>
</protein>
<dbReference type="Proteomes" id="UP000800235">
    <property type="component" value="Unassembled WGS sequence"/>
</dbReference>